<name>Q1YMU3_AURMS</name>
<evidence type="ECO:0000256" key="5">
    <source>
        <dbReference type="ARBA" id="ARBA00022692"/>
    </source>
</evidence>
<dbReference type="GO" id="GO:0005886">
    <property type="term" value="C:plasma membrane"/>
    <property type="evidence" value="ECO:0007669"/>
    <property type="project" value="UniProtKB-SubCell"/>
</dbReference>
<evidence type="ECO:0000256" key="8">
    <source>
        <dbReference type="ARBA" id="ARBA00023169"/>
    </source>
</evidence>
<dbReference type="Pfam" id="PF02397">
    <property type="entry name" value="Bac_transf"/>
    <property type="match status" value="1"/>
</dbReference>
<dbReference type="GO" id="GO:0000271">
    <property type="term" value="P:polysaccharide biosynthetic process"/>
    <property type="evidence" value="ECO:0007669"/>
    <property type="project" value="UniProtKB-KW"/>
</dbReference>
<comment type="caution">
    <text evidence="11">The sequence shown here is derived from an EMBL/GenBank/DDBJ whole genome shotgun (WGS) entry which is preliminary data.</text>
</comment>
<evidence type="ECO:0000256" key="1">
    <source>
        <dbReference type="ARBA" id="ARBA00004236"/>
    </source>
</evidence>
<dbReference type="BioCyc" id="AURANTIMONAS:SI859A1_02103-MONOMER"/>
<keyword evidence="3" id="KW-1003">Cell membrane</keyword>
<proteinExistence type="inferred from homology"/>
<dbReference type="OrthoDB" id="9808602at2"/>
<keyword evidence="8" id="KW-0270">Exopolysaccharide synthesis</keyword>
<sequence length="235" mass="25748">MPSDPSHASLLTNTASFSDASASQRNVSSTEPYGGRAKRVIDFTLALVGLILLAPLFLLAAIAVKLSDQGPVLFSHERVGFRGGSFGCLKFRTMRIDAAERLAEHLRSDPEVVEEWNATRKLKNDPRITAIGTLLRRSSIDELPQLINVLRGEMSLVGPRPVVADELTKYGALVGLYLSARPGLTGLWQVSGRSDTTYDQRVRLDADYLSRFSLVADTEIILKTVPALFSQRGSY</sequence>
<keyword evidence="5 9" id="KW-0812">Transmembrane</keyword>
<evidence type="ECO:0000256" key="2">
    <source>
        <dbReference type="ARBA" id="ARBA00006464"/>
    </source>
</evidence>
<evidence type="ECO:0000256" key="6">
    <source>
        <dbReference type="ARBA" id="ARBA00022989"/>
    </source>
</evidence>
<dbReference type="Proteomes" id="UP000000321">
    <property type="component" value="Unassembled WGS sequence"/>
</dbReference>
<evidence type="ECO:0000256" key="7">
    <source>
        <dbReference type="ARBA" id="ARBA00023136"/>
    </source>
</evidence>
<feature type="transmembrane region" description="Helical" evidence="9">
    <location>
        <begin position="43"/>
        <end position="64"/>
    </location>
</feature>
<evidence type="ECO:0000259" key="10">
    <source>
        <dbReference type="Pfam" id="PF02397"/>
    </source>
</evidence>
<organism evidence="11 12">
    <name type="scientific">Aurantimonas manganoxydans (strain ATCC BAA-1229 / DSM 21871 / SI85-9A1)</name>
    <dbReference type="NCBI Taxonomy" id="287752"/>
    <lineage>
        <taxon>Bacteria</taxon>
        <taxon>Pseudomonadati</taxon>
        <taxon>Pseudomonadota</taxon>
        <taxon>Alphaproteobacteria</taxon>
        <taxon>Hyphomicrobiales</taxon>
        <taxon>Aurantimonadaceae</taxon>
        <taxon>Aurantimonas</taxon>
    </lineage>
</organism>
<reference evidence="11 12" key="1">
    <citation type="journal article" date="2008" name="Appl. Environ. Microbiol.">
        <title>Genomic insights into Mn(II) oxidation by the marine alphaproteobacterium Aurantimonas sp. strain SI85-9A1.</title>
        <authorList>
            <person name="Dick G.J."/>
            <person name="Podell S."/>
            <person name="Johnson H.A."/>
            <person name="Rivera-Espinoza Y."/>
            <person name="Bernier-Latmani R."/>
            <person name="McCarthy J.K."/>
            <person name="Torpey J.W."/>
            <person name="Clement B.G."/>
            <person name="Gaasterland T."/>
            <person name="Tebo B.M."/>
        </authorList>
    </citation>
    <scope>NUCLEOTIDE SEQUENCE [LARGE SCALE GENOMIC DNA]</scope>
    <source>
        <strain evidence="11 12">SI85-9A1</strain>
    </source>
</reference>
<evidence type="ECO:0000256" key="9">
    <source>
        <dbReference type="SAM" id="Phobius"/>
    </source>
</evidence>
<comment type="subcellular location">
    <subcellularLocation>
        <location evidence="1">Cell membrane</location>
    </subcellularLocation>
</comment>
<dbReference type="RefSeq" id="WP_009209930.1">
    <property type="nucleotide sequence ID" value="NZ_BBWP01000021.1"/>
</dbReference>
<protein>
    <submittedName>
        <fullName evidence="11">Possible exopolysaccharide production protein exoY</fullName>
    </submittedName>
</protein>
<keyword evidence="7 9" id="KW-0472">Membrane</keyword>
<accession>Q1YMU3</accession>
<evidence type="ECO:0000256" key="3">
    <source>
        <dbReference type="ARBA" id="ARBA00022475"/>
    </source>
</evidence>
<evidence type="ECO:0000313" key="11">
    <source>
        <dbReference type="EMBL" id="EAS51288.1"/>
    </source>
</evidence>
<dbReference type="InterPro" id="IPR003362">
    <property type="entry name" value="Bact_transf"/>
</dbReference>
<dbReference type="EMBL" id="AAPJ01000001">
    <property type="protein sequence ID" value="EAS51288.1"/>
    <property type="molecule type" value="Genomic_DNA"/>
</dbReference>
<feature type="domain" description="Bacterial sugar transferase" evidence="10">
    <location>
        <begin position="38"/>
        <end position="229"/>
    </location>
</feature>
<dbReference type="HOGENOM" id="CLU_024920_1_0_5"/>
<keyword evidence="12" id="KW-1185">Reference proteome</keyword>
<keyword evidence="4" id="KW-0808">Transferase</keyword>
<comment type="similarity">
    <text evidence="2">Belongs to the bacterial sugar transferase family.</text>
</comment>
<dbReference type="PANTHER" id="PTHR30576">
    <property type="entry name" value="COLANIC BIOSYNTHESIS UDP-GLUCOSE LIPID CARRIER TRANSFERASE"/>
    <property type="match status" value="1"/>
</dbReference>
<dbReference type="AlphaFoldDB" id="Q1YMU3"/>
<gene>
    <name evidence="11" type="ORF">SI859A1_02103</name>
</gene>
<evidence type="ECO:0000313" key="12">
    <source>
        <dbReference type="Proteomes" id="UP000000321"/>
    </source>
</evidence>
<dbReference type="PANTHER" id="PTHR30576:SF4">
    <property type="entry name" value="UNDECAPRENYL-PHOSPHATE GALACTOSE PHOSPHOTRANSFERASE"/>
    <property type="match status" value="1"/>
</dbReference>
<keyword evidence="6 9" id="KW-1133">Transmembrane helix</keyword>
<dbReference type="GO" id="GO:0016780">
    <property type="term" value="F:phosphotransferase activity, for other substituted phosphate groups"/>
    <property type="evidence" value="ECO:0007669"/>
    <property type="project" value="TreeGrafter"/>
</dbReference>
<evidence type="ECO:0000256" key="4">
    <source>
        <dbReference type="ARBA" id="ARBA00022679"/>
    </source>
</evidence>